<name>A0A2T2YMG1_9BACT</name>
<dbReference type="RefSeq" id="WP_106932868.1">
    <property type="nucleotide sequence ID" value="NZ_PYFT01000001.1"/>
</dbReference>
<gene>
    <name evidence="2" type="ORF">AHMF7605_25945</name>
</gene>
<keyword evidence="3" id="KW-1185">Reference proteome</keyword>
<comment type="caution">
    <text evidence="2">The sequence shown here is derived from an EMBL/GenBank/DDBJ whole genome shotgun (WGS) entry which is preliminary data.</text>
</comment>
<dbReference type="AlphaFoldDB" id="A0A2T2YMG1"/>
<evidence type="ECO:0000256" key="1">
    <source>
        <dbReference type="SAM" id="SignalP"/>
    </source>
</evidence>
<sequence>MKKFILFVSLWLLGSYTLLGQNSKFTKITTGDNLAKKIPNNQKYQYPAFNAGTITYNNGTQAAGKLNYNFLLDEIHFISPQNDTLSLSDEYLIKMVVIAPDTFYYQAKIGYLRVIDYFKPINLAVKQSIQVLRNGKQAGYDQNSAVSAIRQYSYYTDANGQLKKLEPKGNLLLVKENSYFIIDKNRLVHPVSKATLLNAFPLYKNEITAYIKTNKINVNHEKALLQLLHYCRSLTN</sequence>
<dbReference type="EMBL" id="PYFT01000001">
    <property type="protein sequence ID" value="PSR56692.1"/>
    <property type="molecule type" value="Genomic_DNA"/>
</dbReference>
<evidence type="ECO:0000313" key="2">
    <source>
        <dbReference type="EMBL" id="PSR56692.1"/>
    </source>
</evidence>
<feature type="signal peptide" evidence="1">
    <location>
        <begin position="1"/>
        <end position="20"/>
    </location>
</feature>
<organism evidence="2 3">
    <name type="scientific">Adhaeribacter arboris</name>
    <dbReference type="NCBI Taxonomy" id="2072846"/>
    <lineage>
        <taxon>Bacteria</taxon>
        <taxon>Pseudomonadati</taxon>
        <taxon>Bacteroidota</taxon>
        <taxon>Cytophagia</taxon>
        <taxon>Cytophagales</taxon>
        <taxon>Hymenobacteraceae</taxon>
        <taxon>Adhaeribacter</taxon>
    </lineage>
</organism>
<dbReference type="OrthoDB" id="1100665at2"/>
<keyword evidence="1" id="KW-0732">Signal</keyword>
<feature type="chain" id="PRO_5015753116" evidence="1">
    <location>
        <begin position="21"/>
        <end position="236"/>
    </location>
</feature>
<dbReference type="Proteomes" id="UP000240357">
    <property type="component" value="Unassembled WGS sequence"/>
</dbReference>
<accession>A0A2T2YMG1</accession>
<evidence type="ECO:0000313" key="3">
    <source>
        <dbReference type="Proteomes" id="UP000240357"/>
    </source>
</evidence>
<reference evidence="2 3" key="1">
    <citation type="submission" date="2018-03" db="EMBL/GenBank/DDBJ databases">
        <title>Adhaeribacter sp. HMF7605 Genome sequencing and assembly.</title>
        <authorList>
            <person name="Kang H."/>
            <person name="Kang J."/>
            <person name="Cha I."/>
            <person name="Kim H."/>
            <person name="Joh K."/>
        </authorList>
    </citation>
    <scope>NUCLEOTIDE SEQUENCE [LARGE SCALE GENOMIC DNA]</scope>
    <source>
        <strain evidence="2 3">HMF7605</strain>
    </source>
</reference>
<protein>
    <submittedName>
        <fullName evidence="2">Uncharacterized protein</fullName>
    </submittedName>
</protein>
<proteinExistence type="predicted"/>